<dbReference type="Gene3D" id="3.30.300.30">
    <property type="match status" value="1"/>
</dbReference>
<dbReference type="Proteomes" id="UP000265509">
    <property type="component" value="Unassembled WGS sequence"/>
</dbReference>
<evidence type="ECO:0000256" key="1">
    <source>
        <dbReference type="ARBA" id="ARBA00006432"/>
    </source>
</evidence>
<comment type="similarity">
    <text evidence="1">Belongs to the ATP-dependent AMP-binding enzyme family.</text>
</comment>
<dbReference type="Gene3D" id="3.40.50.12780">
    <property type="entry name" value="N-terminal domain of ligase-like"/>
    <property type="match status" value="1"/>
</dbReference>
<organism evidence="7 8">
    <name type="scientific">Seongchinamella sediminis</name>
    <dbReference type="NCBI Taxonomy" id="2283635"/>
    <lineage>
        <taxon>Bacteria</taxon>
        <taxon>Pseudomonadati</taxon>
        <taxon>Pseudomonadota</taxon>
        <taxon>Gammaproteobacteria</taxon>
        <taxon>Cellvibrionales</taxon>
        <taxon>Halieaceae</taxon>
        <taxon>Seongchinamella</taxon>
    </lineage>
</organism>
<dbReference type="PROSITE" id="PS00455">
    <property type="entry name" value="AMP_BINDING"/>
    <property type="match status" value="1"/>
</dbReference>
<comment type="caution">
    <text evidence="7">The sequence shown here is derived from an EMBL/GenBank/DDBJ whole genome shotgun (WGS) entry which is preliminary data.</text>
</comment>
<evidence type="ECO:0000313" key="8">
    <source>
        <dbReference type="Proteomes" id="UP000265509"/>
    </source>
</evidence>
<dbReference type="SUPFAM" id="SSF56801">
    <property type="entry name" value="Acetyl-CoA synthetase-like"/>
    <property type="match status" value="1"/>
</dbReference>
<dbReference type="Pfam" id="PF13193">
    <property type="entry name" value="AMP-binding_C"/>
    <property type="match status" value="1"/>
</dbReference>
<keyword evidence="8" id="KW-1185">Reference proteome</keyword>
<dbReference type="InterPro" id="IPR042099">
    <property type="entry name" value="ANL_N_sf"/>
</dbReference>
<feature type="domain" description="AMP-dependent synthetase/ligase" evidence="5">
    <location>
        <begin position="17"/>
        <end position="368"/>
    </location>
</feature>
<protein>
    <submittedName>
        <fullName evidence="7">ATP-dependent acyl-CoA ligase</fullName>
    </submittedName>
</protein>
<evidence type="ECO:0000313" key="7">
    <source>
        <dbReference type="EMBL" id="RLQ21048.1"/>
    </source>
</evidence>
<gene>
    <name evidence="7" type="ORF">DWB85_14205</name>
</gene>
<dbReference type="EMBL" id="QRAN01000016">
    <property type="protein sequence ID" value="RLQ21048.1"/>
    <property type="molecule type" value="Genomic_DNA"/>
</dbReference>
<evidence type="ECO:0000256" key="2">
    <source>
        <dbReference type="ARBA" id="ARBA00022598"/>
    </source>
</evidence>
<name>A0A3L7DTZ7_9GAMM</name>
<dbReference type="InterPro" id="IPR045851">
    <property type="entry name" value="AMP-bd_C_sf"/>
</dbReference>
<evidence type="ECO:0000256" key="3">
    <source>
        <dbReference type="ARBA" id="ARBA00022741"/>
    </source>
</evidence>
<dbReference type="GO" id="GO:0005524">
    <property type="term" value="F:ATP binding"/>
    <property type="evidence" value="ECO:0007669"/>
    <property type="project" value="UniProtKB-KW"/>
</dbReference>
<dbReference type="OrthoDB" id="9803968at2"/>
<evidence type="ECO:0000259" key="6">
    <source>
        <dbReference type="Pfam" id="PF13193"/>
    </source>
</evidence>
<dbReference type="GO" id="GO:0004467">
    <property type="term" value="F:long-chain fatty acid-CoA ligase activity"/>
    <property type="evidence" value="ECO:0007669"/>
    <property type="project" value="TreeGrafter"/>
</dbReference>
<dbReference type="RefSeq" id="WP_117955917.1">
    <property type="nucleotide sequence ID" value="NZ_QRAN01000016.1"/>
</dbReference>
<keyword evidence="2 7" id="KW-0436">Ligase</keyword>
<reference evidence="7 8" key="1">
    <citation type="submission" date="2018-07" db="EMBL/GenBank/DDBJ databases">
        <title>Halioglobus sp. genome submission.</title>
        <authorList>
            <person name="Ye M.-Q."/>
            <person name="Du Z.-J."/>
        </authorList>
    </citation>
    <scope>NUCLEOTIDE SEQUENCE [LARGE SCALE GENOMIC DNA]</scope>
    <source>
        <strain evidence="7 8">U0301</strain>
    </source>
</reference>
<sequence length="530" mass="57724">MSEHNMTILAQLVRHRCDHCADKPLLTFVDIDSQGNFIEETRSYRQLWDNGQRLAAWLSSQGMQPGDAFALVMQNHPEFVDFMVASSILGTVFVPIDPRTRGDKLRYMLDFAECRGAVVPGYAVAAVEDAWSGSSERWIATLCGTHGEHPGIRAELSRPLPDPQLPINSVAADAPMQLLYTSGTTGDPKAILSPHARLAVAASLPDLFGLDQSDCLYTGLSLTHANAQLVTLGMSLNAGIPCVISRKFSKSRLWDITRRYGCTFFNLLGGMTTAIYAEPPRDDDANNPVRKILSAGMPAAIWEDFSRRFGVELFEFYGAAEGGLTFNPTGIGPIGSCGKPPPNLQIAILDENGHPVAPGVAGEICFREADGSCPQVAYFKNQEATDKKLAGGWLHMGDIGHLDQDGWLFFHYRMGGGIRKHGDFINTAFVEKALSECDSVADAYVYGLAVTAGMAPGEKDIVGAVVPADRERFDVGAVFAACREKLDRNSVPDFIQVLDEIPKTASEKPQERFLVEAFENKRSDVYAADA</sequence>
<keyword evidence="4" id="KW-0067">ATP-binding</keyword>
<dbReference type="InterPro" id="IPR025110">
    <property type="entry name" value="AMP-bd_C"/>
</dbReference>
<dbReference type="PANTHER" id="PTHR43107">
    <property type="entry name" value="LONG-CHAIN FATTY ACID TRANSPORT PROTEIN"/>
    <property type="match status" value="1"/>
</dbReference>
<dbReference type="PANTHER" id="PTHR43107:SF15">
    <property type="entry name" value="FATTY ACID TRANSPORT PROTEIN 3, ISOFORM A"/>
    <property type="match status" value="1"/>
</dbReference>
<dbReference type="AlphaFoldDB" id="A0A3L7DTZ7"/>
<dbReference type="GO" id="GO:0005886">
    <property type="term" value="C:plasma membrane"/>
    <property type="evidence" value="ECO:0007669"/>
    <property type="project" value="TreeGrafter"/>
</dbReference>
<dbReference type="Pfam" id="PF00501">
    <property type="entry name" value="AMP-binding"/>
    <property type="match status" value="1"/>
</dbReference>
<keyword evidence="3" id="KW-0547">Nucleotide-binding</keyword>
<dbReference type="GO" id="GO:0005324">
    <property type="term" value="F:long-chain fatty acid transmembrane transporter activity"/>
    <property type="evidence" value="ECO:0007669"/>
    <property type="project" value="TreeGrafter"/>
</dbReference>
<accession>A0A3L7DTZ7</accession>
<proteinExistence type="inferred from homology"/>
<dbReference type="InterPro" id="IPR020845">
    <property type="entry name" value="AMP-binding_CS"/>
</dbReference>
<dbReference type="InterPro" id="IPR000873">
    <property type="entry name" value="AMP-dep_synth/lig_dom"/>
</dbReference>
<evidence type="ECO:0000259" key="5">
    <source>
        <dbReference type="Pfam" id="PF00501"/>
    </source>
</evidence>
<evidence type="ECO:0000256" key="4">
    <source>
        <dbReference type="ARBA" id="ARBA00022840"/>
    </source>
</evidence>
<dbReference type="GO" id="GO:0044539">
    <property type="term" value="P:long-chain fatty acid import into cell"/>
    <property type="evidence" value="ECO:0007669"/>
    <property type="project" value="TreeGrafter"/>
</dbReference>
<feature type="domain" description="AMP-binding enzyme C-terminal" evidence="6">
    <location>
        <begin position="430"/>
        <end position="508"/>
    </location>
</feature>